<reference evidence="6" key="2">
    <citation type="submission" date="2023-01" db="EMBL/GenBank/DDBJ databases">
        <authorList>
            <person name="Sun Q."/>
            <person name="Evtushenko L."/>
        </authorList>
    </citation>
    <scope>NUCLEOTIDE SEQUENCE</scope>
    <source>
        <strain evidence="6">VKM Ac-1069</strain>
    </source>
</reference>
<gene>
    <name evidence="6" type="ORF">GCM10017577_55910</name>
</gene>
<dbReference type="Pfam" id="PF13193">
    <property type="entry name" value="AMP-binding_C"/>
    <property type="match status" value="1"/>
</dbReference>
<sequence length="553" mass="59929">MNLPSYACGRADLPLLGETIGENLRRIVERCGERTALVDVTLGVRATYAELWERAGRIAGALLARGVANGDRVGVWAANRYEWIVLQFATARIGAVLVALNPTYESAELAYTLRHSGTSVLFHSAWYRKTDCAAVVAEIAGECPQLREAVVFEDGWAQFEAGDPGPVAEAERRVHIDDPVAIQYTSGTTGRPKGATLTHHNLLNNGYLIGAQAGFTEQDRICVPVPLFHCFGMVLGTLGASTHGATLVLPGGAFDALCTLEAVASERCTAVYGVPTMYLAMLEHPELQRIDLSSLRAGLIGGAPCPPDLLESIRTRLHVPDLSTVCGMTETSPISTQTLPSDPPEIRDHTVGRPTPHVEVKIADPATGQIVPIGTPGEQCTRGYSVMRGYWENAEATAEAISSTGWMRTGDLAVMDEQGTVRIVGRIKDVIIRGGENIYPREVEELLRSHPNVGDAHVIGVPHERYGEQVMAWVRPKDGTQLDATELTSFCRGRISRSKIPALWRFTDTFPTTASGKIQKFRMRQIIIEELTGSAGPEDENRPEIGLPAPVKA</sequence>
<dbReference type="AlphaFoldDB" id="A0A9W6NZ06"/>
<organism evidence="6 7">
    <name type="scientific">Pseudonocardia halophobica</name>
    <dbReference type="NCBI Taxonomy" id="29401"/>
    <lineage>
        <taxon>Bacteria</taxon>
        <taxon>Bacillati</taxon>
        <taxon>Actinomycetota</taxon>
        <taxon>Actinomycetes</taxon>
        <taxon>Pseudonocardiales</taxon>
        <taxon>Pseudonocardiaceae</taxon>
        <taxon>Pseudonocardia</taxon>
    </lineage>
</organism>
<dbReference type="PANTHER" id="PTHR43201:SF5">
    <property type="entry name" value="MEDIUM-CHAIN ACYL-COA LIGASE ACSF2, MITOCHONDRIAL"/>
    <property type="match status" value="1"/>
</dbReference>
<feature type="domain" description="AMP-dependent synthetase/ligase" evidence="4">
    <location>
        <begin position="25"/>
        <end position="391"/>
    </location>
</feature>
<dbReference type="FunFam" id="3.40.50.12780:FF:000003">
    <property type="entry name" value="Long-chain-fatty-acid--CoA ligase FadD"/>
    <property type="match status" value="1"/>
</dbReference>
<proteinExistence type="inferred from homology"/>
<evidence type="ECO:0000259" key="4">
    <source>
        <dbReference type="Pfam" id="PF00501"/>
    </source>
</evidence>
<feature type="domain" description="AMP-binding enzyme C-terminal" evidence="5">
    <location>
        <begin position="442"/>
        <end position="517"/>
    </location>
</feature>
<dbReference type="GO" id="GO:0031956">
    <property type="term" value="F:medium-chain fatty acid-CoA ligase activity"/>
    <property type="evidence" value="ECO:0007669"/>
    <property type="project" value="TreeGrafter"/>
</dbReference>
<dbReference type="GO" id="GO:0006631">
    <property type="term" value="P:fatty acid metabolic process"/>
    <property type="evidence" value="ECO:0007669"/>
    <property type="project" value="TreeGrafter"/>
</dbReference>
<dbReference type="Proteomes" id="UP001143463">
    <property type="component" value="Unassembled WGS sequence"/>
</dbReference>
<dbReference type="InterPro" id="IPR020845">
    <property type="entry name" value="AMP-binding_CS"/>
</dbReference>
<name>A0A9W6NZ06_9PSEU</name>
<dbReference type="CDD" id="cd05917">
    <property type="entry name" value="FACL_like_2"/>
    <property type="match status" value="1"/>
</dbReference>
<evidence type="ECO:0000259" key="5">
    <source>
        <dbReference type="Pfam" id="PF13193"/>
    </source>
</evidence>
<dbReference type="PANTHER" id="PTHR43201">
    <property type="entry name" value="ACYL-COA SYNTHETASE"/>
    <property type="match status" value="1"/>
</dbReference>
<comment type="similarity">
    <text evidence="1">Belongs to the ATP-dependent AMP-binding enzyme family.</text>
</comment>
<dbReference type="Gene3D" id="3.40.50.12780">
    <property type="entry name" value="N-terminal domain of ligase-like"/>
    <property type="match status" value="1"/>
</dbReference>
<evidence type="ECO:0000256" key="1">
    <source>
        <dbReference type="ARBA" id="ARBA00006432"/>
    </source>
</evidence>
<dbReference type="PROSITE" id="PS00455">
    <property type="entry name" value="AMP_BINDING"/>
    <property type="match status" value="1"/>
</dbReference>
<protein>
    <submittedName>
        <fullName evidence="6">Fatty-acyl-CoA synthase</fullName>
    </submittedName>
</protein>
<keyword evidence="2" id="KW-0436">Ligase</keyword>
<comment type="caution">
    <text evidence="6">The sequence shown here is derived from an EMBL/GenBank/DDBJ whole genome shotgun (WGS) entry which is preliminary data.</text>
</comment>
<evidence type="ECO:0000313" key="6">
    <source>
        <dbReference type="EMBL" id="GLL14444.1"/>
    </source>
</evidence>
<evidence type="ECO:0000313" key="7">
    <source>
        <dbReference type="Proteomes" id="UP001143463"/>
    </source>
</evidence>
<keyword evidence="7" id="KW-1185">Reference proteome</keyword>
<reference evidence="6" key="1">
    <citation type="journal article" date="2014" name="Int. J. Syst. Evol. Microbiol.">
        <title>Complete genome sequence of Corynebacterium casei LMG S-19264T (=DSM 44701T), isolated from a smear-ripened cheese.</title>
        <authorList>
            <consortium name="US DOE Joint Genome Institute (JGI-PGF)"/>
            <person name="Walter F."/>
            <person name="Albersmeier A."/>
            <person name="Kalinowski J."/>
            <person name="Ruckert C."/>
        </authorList>
    </citation>
    <scope>NUCLEOTIDE SEQUENCE</scope>
    <source>
        <strain evidence="6">VKM Ac-1069</strain>
    </source>
</reference>
<dbReference type="SUPFAM" id="SSF56801">
    <property type="entry name" value="Acetyl-CoA synthetase-like"/>
    <property type="match status" value="1"/>
</dbReference>
<dbReference type="InterPro" id="IPR042099">
    <property type="entry name" value="ANL_N_sf"/>
</dbReference>
<dbReference type="InterPro" id="IPR045851">
    <property type="entry name" value="AMP-bd_C_sf"/>
</dbReference>
<dbReference type="RefSeq" id="WP_051737993.1">
    <property type="nucleotide sequence ID" value="NZ_BAAAUZ010000032.1"/>
</dbReference>
<dbReference type="Pfam" id="PF00501">
    <property type="entry name" value="AMP-binding"/>
    <property type="match status" value="1"/>
</dbReference>
<dbReference type="EMBL" id="BSFQ01000032">
    <property type="protein sequence ID" value="GLL14444.1"/>
    <property type="molecule type" value="Genomic_DNA"/>
</dbReference>
<evidence type="ECO:0000256" key="2">
    <source>
        <dbReference type="ARBA" id="ARBA00022598"/>
    </source>
</evidence>
<dbReference type="FunFam" id="3.30.300.30:FF:000008">
    <property type="entry name" value="2,3-dihydroxybenzoate-AMP ligase"/>
    <property type="match status" value="1"/>
</dbReference>
<dbReference type="InterPro" id="IPR000873">
    <property type="entry name" value="AMP-dep_synth/lig_dom"/>
</dbReference>
<accession>A0A9W6NZ06</accession>
<feature type="region of interest" description="Disordered" evidence="3">
    <location>
        <begin position="532"/>
        <end position="553"/>
    </location>
</feature>
<dbReference type="InterPro" id="IPR025110">
    <property type="entry name" value="AMP-bd_C"/>
</dbReference>
<evidence type="ECO:0000256" key="3">
    <source>
        <dbReference type="SAM" id="MobiDB-lite"/>
    </source>
</evidence>
<dbReference type="Gene3D" id="3.30.300.30">
    <property type="match status" value="1"/>
</dbReference>